<dbReference type="Gene3D" id="1.10.600.10">
    <property type="entry name" value="Farnesyl Diphosphate Synthase"/>
    <property type="match status" value="1"/>
</dbReference>
<evidence type="ECO:0000313" key="2">
    <source>
        <dbReference type="Proteomes" id="UP000198575"/>
    </source>
</evidence>
<organism evidence="1 2">
    <name type="scientific">Dokdonella immobilis</name>
    <dbReference type="NCBI Taxonomy" id="578942"/>
    <lineage>
        <taxon>Bacteria</taxon>
        <taxon>Pseudomonadati</taxon>
        <taxon>Pseudomonadota</taxon>
        <taxon>Gammaproteobacteria</taxon>
        <taxon>Lysobacterales</taxon>
        <taxon>Rhodanobacteraceae</taxon>
        <taxon>Dokdonella</taxon>
    </lineage>
</organism>
<reference evidence="1 2" key="1">
    <citation type="submission" date="2016-10" db="EMBL/GenBank/DDBJ databases">
        <authorList>
            <person name="de Groot N.N."/>
        </authorList>
    </citation>
    <scope>NUCLEOTIDE SEQUENCE [LARGE SCALE GENOMIC DNA]</scope>
    <source>
        <strain evidence="1 2">CGMCC 1.7659</strain>
    </source>
</reference>
<dbReference type="SUPFAM" id="SSF48576">
    <property type="entry name" value="Terpenoid synthases"/>
    <property type="match status" value="1"/>
</dbReference>
<dbReference type="OrthoDB" id="5959054at2"/>
<dbReference type="AlphaFoldDB" id="A0A1I4WPH5"/>
<evidence type="ECO:0000313" key="1">
    <source>
        <dbReference type="EMBL" id="SFN15132.1"/>
    </source>
</evidence>
<keyword evidence="1" id="KW-0808">Transferase</keyword>
<dbReference type="GO" id="GO:0016740">
    <property type="term" value="F:transferase activity"/>
    <property type="evidence" value="ECO:0007669"/>
    <property type="project" value="UniProtKB-KW"/>
</dbReference>
<dbReference type="Proteomes" id="UP000198575">
    <property type="component" value="Unassembled WGS sequence"/>
</dbReference>
<dbReference type="InterPro" id="IPR002060">
    <property type="entry name" value="Squ/phyt_synthse"/>
</dbReference>
<gene>
    <name evidence="1" type="ORF">SAMN05216289_105191</name>
</gene>
<dbReference type="RefSeq" id="WP_092405958.1">
    <property type="nucleotide sequence ID" value="NZ_FOVF01000005.1"/>
</dbReference>
<protein>
    <submittedName>
        <fullName evidence="1">Farnesyl-diphosphate farnesyltransferase</fullName>
    </submittedName>
</protein>
<dbReference type="InterPro" id="IPR008949">
    <property type="entry name" value="Isoprenoid_synthase_dom_sf"/>
</dbReference>
<accession>A0A1I4WPH5</accession>
<proteinExistence type="predicted"/>
<dbReference type="Pfam" id="PF00494">
    <property type="entry name" value="SQS_PSY"/>
    <property type="match status" value="1"/>
</dbReference>
<sequence length="274" mass="29336">MTVEALSSFEAKWALAHPELPLALRFASASQRPLISALACLGHEIAHAALRIDEPEVASTKLHWWSEELAALPAGGSRHPLTGVLAGHAPTRSLGAGTWSALVEAAMALREAGPASTLEELLARYRAFDLPLARAEAAILERIDIDATAQAMSLSRALHETIRLREALAGSGLPLPLDLLARHGLSRAELGRTHAERDAALREHFGVLASALDASDHRRLSALTAITVHVGGRRARRAARARDPLSMVARDLDRLPLSSAWAGWRAARRLQAGA</sequence>
<dbReference type="STRING" id="578942.SAMN05216289_105191"/>
<name>A0A1I4WPH5_9GAMM</name>
<dbReference type="EMBL" id="FOVF01000005">
    <property type="protein sequence ID" value="SFN15132.1"/>
    <property type="molecule type" value="Genomic_DNA"/>
</dbReference>
<keyword evidence="2" id="KW-1185">Reference proteome</keyword>